<dbReference type="EMBL" id="CCYD01000322">
    <property type="protein sequence ID" value="CEG38949.1"/>
    <property type="molecule type" value="Genomic_DNA"/>
</dbReference>
<name>A0A0P1ADW8_PLAHL</name>
<accession>A0A0P1ADW8</accession>
<sequence length="129" mass="14224">MKTYNSPLFLPRVFSQIKSSKICTGSGGEISQRQETPTLHVKKFDEDNADIKILCLPSVKDQQQVKGFSHPWINLITIKLVTPLSLTTRRVNYQPSAFGSTVNHSFVVENISKNMALLSSSGGVLTTVS</sequence>
<proteinExistence type="predicted"/>
<organism evidence="1 2">
    <name type="scientific">Plasmopara halstedii</name>
    <name type="common">Downy mildew of sunflower</name>
    <dbReference type="NCBI Taxonomy" id="4781"/>
    <lineage>
        <taxon>Eukaryota</taxon>
        <taxon>Sar</taxon>
        <taxon>Stramenopiles</taxon>
        <taxon>Oomycota</taxon>
        <taxon>Peronosporomycetes</taxon>
        <taxon>Peronosporales</taxon>
        <taxon>Peronosporaceae</taxon>
        <taxon>Plasmopara</taxon>
    </lineage>
</organism>
<reference evidence="2" key="1">
    <citation type="submission" date="2014-09" db="EMBL/GenBank/DDBJ databases">
        <authorList>
            <person name="Sharma Rahul"/>
            <person name="Thines Marco"/>
        </authorList>
    </citation>
    <scope>NUCLEOTIDE SEQUENCE [LARGE SCALE GENOMIC DNA]</scope>
</reference>
<evidence type="ECO:0000313" key="2">
    <source>
        <dbReference type="Proteomes" id="UP000054928"/>
    </source>
</evidence>
<dbReference type="RefSeq" id="XP_024575318.1">
    <property type="nucleotide sequence ID" value="XM_024724441.1"/>
</dbReference>
<dbReference type="Proteomes" id="UP000054928">
    <property type="component" value="Unassembled WGS sequence"/>
</dbReference>
<evidence type="ECO:0000313" key="1">
    <source>
        <dbReference type="EMBL" id="CEG38949.1"/>
    </source>
</evidence>
<dbReference type="AlphaFoldDB" id="A0A0P1ADW8"/>
<dbReference type="GeneID" id="36404048"/>
<protein>
    <submittedName>
        <fullName evidence="1">Uncharacterized protein</fullName>
    </submittedName>
</protein>
<keyword evidence="2" id="KW-1185">Reference proteome</keyword>